<dbReference type="RefSeq" id="WP_054407873.1">
    <property type="nucleotide sequence ID" value="NZ_LIYD01000005.1"/>
</dbReference>
<dbReference type="AlphaFoldDB" id="A0A0M9VI71"/>
<evidence type="ECO:0000313" key="2">
    <source>
        <dbReference type="Proteomes" id="UP000037755"/>
    </source>
</evidence>
<sequence>MPLFEKKPKYDYELFCKAHENAKDVAHKLGYEAVAIKHGIDNIDRFSLLVLGNDWGMIEQKLNCDFLTKGKNTVCIQESSIDFNPIYKKMKHCSFPVFQGVSTLSNIDVRGIICAVIGNPRFENLKPETLPEKDQMSVNVNFTYGIFEEARDSWVEDVVSVSNETGVDYKISQHPRDKGNLENYNVVRSNALLVHDLIKESSILVSRFSALLTEAICLGRFAIYYNPHGENMHYKFEADNKMFYYATNRNELKQAVESILKNKNEETQSNFLALHIGNSIDGKASDYINMLLNDVAGYPVLKKLGLKQRLKLMAGIFKRRYILKQNY</sequence>
<evidence type="ECO:0000313" key="1">
    <source>
        <dbReference type="EMBL" id="KOS06366.1"/>
    </source>
</evidence>
<comment type="caution">
    <text evidence="1">The sequence shown here is derived from an EMBL/GenBank/DDBJ whole genome shotgun (WGS) entry which is preliminary data.</text>
</comment>
<dbReference type="PATRIC" id="fig|1202724.3.peg.2126"/>
<name>A0A0M9VI71_9FLAO</name>
<dbReference type="Proteomes" id="UP000037755">
    <property type="component" value="Unassembled WGS sequence"/>
</dbReference>
<dbReference type="EMBL" id="LIYD01000005">
    <property type="protein sequence ID" value="KOS06366.1"/>
    <property type="molecule type" value="Genomic_DNA"/>
</dbReference>
<dbReference type="OrthoDB" id="1491291at2"/>
<accession>A0A0M9VI71</accession>
<protein>
    <submittedName>
        <fullName evidence="1">Uncharacterized protein</fullName>
    </submittedName>
</protein>
<dbReference type="STRING" id="1202724.AM493_10245"/>
<dbReference type="InterPro" id="IPR043148">
    <property type="entry name" value="TagF_C"/>
</dbReference>
<gene>
    <name evidence="1" type="ORF">AM493_10245</name>
</gene>
<organism evidence="1 2">
    <name type="scientific">Flavobacterium akiainvivens</name>
    <dbReference type="NCBI Taxonomy" id="1202724"/>
    <lineage>
        <taxon>Bacteria</taxon>
        <taxon>Pseudomonadati</taxon>
        <taxon>Bacteroidota</taxon>
        <taxon>Flavobacteriia</taxon>
        <taxon>Flavobacteriales</taxon>
        <taxon>Flavobacteriaceae</taxon>
        <taxon>Flavobacterium</taxon>
    </lineage>
</organism>
<keyword evidence="2" id="KW-1185">Reference proteome</keyword>
<proteinExistence type="predicted"/>
<dbReference type="Gene3D" id="3.40.50.12580">
    <property type="match status" value="1"/>
</dbReference>
<reference evidence="1 2" key="1">
    <citation type="submission" date="2015-08" db="EMBL/GenBank/DDBJ databases">
        <title>Whole genome sequence of Flavobacterium akiainvivens IK-1T, from decaying Wikstroemia oahuensis, an endemic Hawaiian shrub.</title>
        <authorList>
            <person name="Wan X."/>
            <person name="Hou S."/>
            <person name="Saito J."/>
            <person name="Donachie S."/>
        </authorList>
    </citation>
    <scope>NUCLEOTIDE SEQUENCE [LARGE SCALE GENOMIC DNA]</scope>
    <source>
        <strain evidence="1 2">IK-1</strain>
    </source>
</reference>